<dbReference type="AlphaFoldDB" id="A0A846QJG1"/>
<keyword evidence="7" id="KW-0460">Magnesium</keyword>
<accession>A0A846QJG1</accession>
<dbReference type="GO" id="GO:0044038">
    <property type="term" value="P:cell wall macromolecule biosynthetic process"/>
    <property type="evidence" value="ECO:0007669"/>
    <property type="project" value="TreeGrafter"/>
</dbReference>
<evidence type="ECO:0000256" key="9">
    <source>
        <dbReference type="SAM" id="Phobius"/>
    </source>
</evidence>
<feature type="binding site" evidence="7">
    <location>
        <position position="238"/>
    </location>
    <ligand>
        <name>Mg(2+)</name>
        <dbReference type="ChEBI" id="CHEBI:18420"/>
    </ligand>
</feature>
<evidence type="ECO:0000313" key="11">
    <source>
        <dbReference type="Proteomes" id="UP000580856"/>
    </source>
</evidence>
<evidence type="ECO:0000313" key="10">
    <source>
        <dbReference type="EMBL" id="NJB68368.1"/>
    </source>
</evidence>
<feature type="transmembrane region" description="Helical" evidence="9">
    <location>
        <begin position="346"/>
        <end position="367"/>
    </location>
</feature>
<keyword evidence="4 9" id="KW-0812">Transmembrane</keyword>
<keyword evidence="6 9" id="KW-0472">Membrane</keyword>
<feature type="transmembrane region" description="Helical" evidence="9">
    <location>
        <begin position="206"/>
        <end position="227"/>
    </location>
</feature>
<proteinExistence type="predicted"/>
<evidence type="ECO:0000256" key="4">
    <source>
        <dbReference type="ARBA" id="ARBA00022692"/>
    </source>
</evidence>
<evidence type="ECO:0000256" key="8">
    <source>
        <dbReference type="SAM" id="MobiDB-lite"/>
    </source>
</evidence>
<feature type="transmembrane region" description="Helical" evidence="9">
    <location>
        <begin position="76"/>
        <end position="92"/>
    </location>
</feature>
<feature type="transmembrane region" description="Helical" evidence="9">
    <location>
        <begin position="234"/>
        <end position="254"/>
    </location>
</feature>
<feature type="transmembrane region" description="Helical" evidence="9">
    <location>
        <begin position="128"/>
        <end position="146"/>
    </location>
</feature>
<evidence type="ECO:0000256" key="6">
    <source>
        <dbReference type="ARBA" id="ARBA00023136"/>
    </source>
</evidence>
<comment type="cofactor">
    <cofactor evidence="7">
        <name>Mg(2+)</name>
        <dbReference type="ChEBI" id="CHEBI:18420"/>
    </cofactor>
</comment>
<dbReference type="Pfam" id="PF00953">
    <property type="entry name" value="Glycos_transf_4"/>
    <property type="match status" value="1"/>
</dbReference>
<feature type="transmembrane region" description="Helical" evidence="9">
    <location>
        <begin position="98"/>
        <end position="116"/>
    </location>
</feature>
<evidence type="ECO:0000256" key="3">
    <source>
        <dbReference type="ARBA" id="ARBA00022679"/>
    </source>
</evidence>
<dbReference type="EMBL" id="JAATJA010000002">
    <property type="protein sequence ID" value="NJB68368.1"/>
    <property type="molecule type" value="Genomic_DNA"/>
</dbReference>
<evidence type="ECO:0000256" key="5">
    <source>
        <dbReference type="ARBA" id="ARBA00022989"/>
    </source>
</evidence>
<feature type="binding site" evidence="7">
    <location>
        <position position="175"/>
    </location>
    <ligand>
        <name>Mg(2+)</name>
        <dbReference type="ChEBI" id="CHEBI:18420"/>
    </ligand>
</feature>
<dbReference type="CDD" id="cd06853">
    <property type="entry name" value="GT_WecA_like"/>
    <property type="match status" value="1"/>
</dbReference>
<name>A0A846QJG1_9BACT</name>
<feature type="transmembrane region" description="Helical" evidence="9">
    <location>
        <begin position="182"/>
        <end position="200"/>
    </location>
</feature>
<feature type="compositionally biased region" description="Gly residues" evidence="8">
    <location>
        <begin position="375"/>
        <end position="385"/>
    </location>
</feature>
<feature type="compositionally biased region" description="Basic residues" evidence="8">
    <location>
        <begin position="401"/>
        <end position="410"/>
    </location>
</feature>
<comment type="subcellular location">
    <subcellularLocation>
        <location evidence="1">Cell membrane</location>
        <topology evidence="1">Multi-pass membrane protein</topology>
    </subcellularLocation>
</comment>
<feature type="transmembrane region" description="Helical" evidence="9">
    <location>
        <begin position="34"/>
        <end position="55"/>
    </location>
</feature>
<sequence>MWTTLWRIFLWGVLVLLTLPAVKGFYFRAGMRWQFILLYAFVAAYAFTPVCRRLALALNVLDRPGWRKMHERPTPLFGGVAVFAAFLLSLVLNGVFLPGMWCLTLAGALIFVVGLWDDVRSLSPLTRLLVQVAAALFVILFGGIQIKLVTGVAWACLINVPLTVLWLVGLTNAMNFFDGIDGLAAGMSVIIAVFLGVIAFKSEQPALGWMAVALAGACLGFLPFNFIPGQSARLFLGDAGSTFLGFTLAGVAVFGEWSVTSHFVSLTAPVLIFGVLIFDMLYITLSRIKNRKVGRIFEPLATASQDHLHHRLMFMGFARKEAAFAIFTMSVCLGVSALIIMDGRPLDAVLGLFQAVLLFTVIVALMFKGRRREGVSGGGNGGNGGSPSSASREEESSAVGRWRKSLKARR</sequence>
<dbReference type="GO" id="GO:0009103">
    <property type="term" value="P:lipopolysaccharide biosynthetic process"/>
    <property type="evidence" value="ECO:0007669"/>
    <property type="project" value="TreeGrafter"/>
</dbReference>
<comment type="caution">
    <text evidence="10">The sequence shown here is derived from an EMBL/GenBank/DDBJ whole genome shotgun (WGS) entry which is preliminary data.</text>
</comment>
<keyword evidence="3 10" id="KW-0808">Transferase</keyword>
<evidence type="ECO:0000256" key="2">
    <source>
        <dbReference type="ARBA" id="ARBA00022475"/>
    </source>
</evidence>
<keyword evidence="11" id="KW-1185">Reference proteome</keyword>
<evidence type="ECO:0000256" key="7">
    <source>
        <dbReference type="PIRSR" id="PIRSR600715-1"/>
    </source>
</evidence>
<dbReference type="InterPro" id="IPR000715">
    <property type="entry name" value="Glycosyl_transferase_4"/>
</dbReference>
<dbReference type="EC" id="2.7.8.33" evidence="10"/>
<reference evidence="10 11" key="1">
    <citation type="submission" date="2020-03" db="EMBL/GenBank/DDBJ databases">
        <title>Genomic Encyclopedia of Type Strains, Phase IV (KMG-IV): sequencing the most valuable type-strain genomes for metagenomic binning, comparative biology and taxonomic classification.</title>
        <authorList>
            <person name="Goeker M."/>
        </authorList>
    </citation>
    <scope>NUCLEOTIDE SEQUENCE [LARGE SCALE GENOMIC DNA]</scope>
    <source>
        <strain evidence="10 11">DSM 24233</strain>
    </source>
</reference>
<dbReference type="GO" id="GO:0046872">
    <property type="term" value="F:metal ion binding"/>
    <property type="evidence" value="ECO:0007669"/>
    <property type="project" value="UniProtKB-KW"/>
</dbReference>
<feature type="transmembrane region" description="Helical" evidence="9">
    <location>
        <begin position="322"/>
        <end position="340"/>
    </location>
</feature>
<keyword evidence="7" id="KW-0479">Metal-binding</keyword>
<feature type="transmembrane region" description="Helical" evidence="9">
    <location>
        <begin position="152"/>
        <end position="170"/>
    </location>
</feature>
<dbReference type="GO" id="GO:0036380">
    <property type="term" value="F:UDP-N-acetylglucosamine-undecaprenyl-phosphate N-acetylglucosaminephosphotransferase activity"/>
    <property type="evidence" value="ECO:0007669"/>
    <property type="project" value="UniProtKB-EC"/>
</dbReference>
<organism evidence="10 11">
    <name type="scientific">Desulfobaculum xiamenense</name>
    <dbReference type="NCBI Taxonomy" id="995050"/>
    <lineage>
        <taxon>Bacteria</taxon>
        <taxon>Pseudomonadati</taxon>
        <taxon>Thermodesulfobacteriota</taxon>
        <taxon>Desulfovibrionia</taxon>
        <taxon>Desulfovibrionales</taxon>
        <taxon>Desulfovibrionaceae</taxon>
        <taxon>Desulfobaculum</taxon>
    </lineage>
</organism>
<evidence type="ECO:0000256" key="1">
    <source>
        <dbReference type="ARBA" id="ARBA00004651"/>
    </source>
</evidence>
<dbReference type="GO" id="GO:0005886">
    <property type="term" value="C:plasma membrane"/>
    <property type="evidence" value="ECO:0007669"/>
    <property type="project" value="UniProtKB-SubCell"/>
</dbReference>
<dbReference type="GO" id="GO:0071555">
    <property type="term" value="P:cell wall organization"/>
    <property type="evidence" value="ECO:0007669"/>
    <property type="project" value="TreeGrafter"/>
</dbReference>
<dbReference type="Proteomes" id="UP000580856">
    <property type="component" value="Unassembled WGS sequence"/>
</dbReference>
<dbReference type="PANTHER" id="PTHR22926:SF3">
    <property type="entry name" value="UNDECAPRENYL-PHOSPHATE ALPHA-N-ACETYLGLUCOSAMINYL 1-PHOSPHATE TRANSFERASE"/>
    <property type="match status" value="1"/>
</dbReference>
<gene>
    <name evidence="10" type="ORF">GGQ74_002041</name>
</gene>
<feature type="transmembrane region" description="Helical" evidence="9">
    <location>
        <begin position="266"/>
        <end position="285"/>
    </location>
</feature>
<protein>
    <submittedName>
        <fullName evidence="10">UDP-GlcNAc:undecaprenyl-phosphate GlcNAc-1-phosphate transferase</fullName>
        <ecNumber evidence="10">2.7.8.33</ecNumber>
    </submittedName>
</protein>
<feature type="region of interest" description="Disordered" evidence="8">
    <location>
        <begin position="374"/>
        <end position="410"/>
    </location>
</feature>
<keyword evidence="5 9" id="KW-1133">Transmembrane helix</keyword>
<dbReference type="RefSeq" id="WP_167941441.1">
    <property type="nucleotide sequence ID" value="NZ_JAATJA010000002.1"/>
</dbReference>
<keyword evidence="2" id="KW-1003">Cell membrane</keyword>
<dbReference type="PANTHER" id="PTHR22926">
    <property type="entry name" value="PHOSPHO-N-ACETYLMURAMOYL-PENTAPEPTIDE-TRANSFERASE"/>
    <property type="match status" value="1"/>
</dbReference>